<dbReference type="InParanoid" id="A0A7M7G5R5"/>
<dbReference type="Pfam" id="PF09324">
    <property type="entry name" value="Sec7-like_HDS"/>
    <property type="match status" value="1"/>
</dbReference>
<evidence type="ECO:0000259" key="8">
    <source>
        <dbReference type="Pfam" id="PF16206"/>
    </source>
</evidence>
<dbReference type="FunCoup" id="A0A7M7G5R5">
    <property type="interactions" value="1706"/>
</dbReference>
<sequence length="1673" mass="184928">MSGAPSAATGAGPQESVAKFFESLQADLKTLASETKKKYPQIKESCEEGIIKLRQAASNNQPGQIYYVVNQILYPLVQGCESKDVKIIKFCLSTMQRLITQQAIDQKGARYITDALWTLMEAGIEEVKVLQTVTLLLTSNSLVHGDTLARNLVLCFRLHFTKDSTTINTAGATVRQLVSLVFERVVAEDEQYTDQPVNEESNLEELKVPTNQAPKALRPCAADAYLMFQDLVQLVNADQPYWLIGITEMTRTFGLELLESVLTNFSSVFFKHPEFSFLLKERVCALVIKLFSPNIKYRNSVPASVQQATPLDKPYFPISMRLLRVVSILVQKYHSLLVTECEIFLSLIVKFLDPDKPPWQRALALEVLHKMTVQADLLTSFCNCYDLKPHATNIFQDIVNSLGAYVHSLFVNPHMVQANTGSTAPIAQGQAPALLAGMPIGPGVTPQPGFYSRGIWLPVVATFPSGQAKSTYLEMLDKVEPPQIPDGYGISIAYACLLDIIRSIALAITGPREEGSSAERRYEPSESERKLHVQLINSSWCGLLAALSPLIDASTDESATENVLKEIQTFASLCGLLDLHTPRDAFITAICKASLPPHYALTVLYSAPQGIPSAARQQQQQDASAAGNAGGTGSGSGGQYNPSNLGDSDYRQQVVAVGTPLPTASLPIGAQQGPVMLTVKNLQCMRALLLLAHCHGSILGSAWHLVLTTLQHLAWILGLKPSTGGSLKAGRSAADSNAMLTTAVMADLPVLSAMLSRLFESSQHLDDVALHHLIDALCKLSQEAMELAYTNREPSLFAVAKLLETGLVNLPRVEVLWRPLTNHLLEVCQHPHIRMREWGVEAITYLVKAALQHKYPQPLRDNQKLQTLLLGPLSELSSVRHADVRQRQLECVLQILHGAGETLFHGWPLVLGIIGAVSDHHGEALVRIAFQCLQLVVTDFLPVMPWRCLPLCVDTAAKFGSQTQELNISLTAVGQMWNISDYFYQNQEKICASLRGDSASVFPDFPGTTNMPPFDKLWMCLYARLGDLCVDPRPAVRKSASQTLFSTISAHGSLLHQPTWQAVLWQVLFPLLDKVRSLSSSASSEKVDTSGNILIHHSRNTAQKQWAETQVLTLSGVARVFNTKRQLLQMLGDFPRAWSLLLEFIENSALSKNNEVSLAALKSFQEILYLPKNADNNDPAQSEDSEALWIVAWRIWLSIGLDSTSPPQEGDIEPYIPSQAFLTALVQIFPAVFQHVKNKFSATDLQKLCQVLKNAVAVPVHGESTPYILPTVPDVVLTQLQDGVLHSMELLQKEALSTPENLQTMIGPIFLQLLYFSKLACEAPTYGKIPTKHISQVRGVSADWVTMNYVPFGEKALSMVVSLYQKTADEMAVIEGQILKHIIEALHVPLAMKYACPSHTTWKLAVTSLLAILHTGLPLARNYPDHFQNMWQELADTLDHFLFPSSVMNTDRGVEEIQADEAVDCQVMELLRDEVLPHSQHIPHQFILRVVMLLNKGSIHSATSNIEKNGEPKLREEFAKTCFETLLQFSLLDGLNNEIENNSTDSITERDEGGVAGRLAVTALLHRFQEVLKRYIEDERRSGKCPLPRYRLSEISFVLKAVATLVVSLKKAPANKVERSVWEQLIGLYPCLVECTVATASNQVSRSLREALMQYHDLLRPPSNINPPTSNGV</sequence>
<evidence type="ECO:0000259" key="9">
    <source>
        <dbReference type="Pfam" id="PF16213"/>
    </source>
</evidence>
<protein>
    <recommendedName>
        <fullName evidence="2">Protein MON2 homolog</fullName>
    </recommendedName>
</protein>
<dbReference type="EnsemblMetazoa" id="XM_001604139">
    <property type="protein sequence ID" value="XP_001604189"/>
    <property type="gene ID" value="LOC100120556"/>
</dbReference>
<feature type="domain" description="Mon2 C-terminal" evidence="8">
    <location>
        <begin position="1187"/>
        <end position="1662"/>
    </location>
</feature>
<dbReference type="InterPro" id="IPR032691">
    <property type="entry name" value="Mon2/Sec7/BIG1-like_HUS"/>
</dbReference>
<feature type="compositionally biased region" description="Gly residues" evidence="5">
    <location>
        <begin position="628"/>
        <end position="638"/>
    </location>
</feature>
<dbReference type="InterPro" id="IPR015403">
    <property type="entry name" value="Mon2/Sec7/BIG1-like_HDS"/>
</dbReference>
<dbReference type="InterPro" id="IPR032817">
    <property type="entry name" value="Mon2_C"/>
</dbReference>
<name>A0A7M7G5R5_NASVI</name>
<dbReference type="InterPro" id="IPR016024">
    <property type="entry name" value="ARM-type_fold"/>
</dbReference>
<dbReference type="InterPro" id="IPR032629">
    <property type="entry name" value="DCB_dom"/>
</dbReference>
<feature type="compositionally biased region" description="Low complexity" evidence="5">
    <location>
        <begin position="614"/>
        <end position="627"/>
    </location>
</feature>
<evidence type="ECO:0000256" key="2">
    <source>
        <dbReference type="ARBA" id="ARBA00017134"/>
    </source>
</evidence>
<comment type="similarity">
    <text evidence="1">Belongs to the MON2 family.</text>
</comment>
<dbReference type="RefSeq" id="XP_001604189.2">
    <property type="nucleotide sequence ID" value="XM_001604139.5"/>
</dbReference>
<dbReference type="Pfam" id="PF16206">
    <property type="entry name" value="Mon2_C"/>
    <property type="match status" value="2"/>
</dbReference>
<dbReference type="Proteomes" id="UP000002358">
    <property type="component" value="Chromosome 5"/>
</dbReference>
<keyword evidence="4" id="KW-0653">Protein transport</keyword>
<dbReference type="SUPFAM" id="SSF48371">
    <property type="entry name" value="ARM repeat"/>
    <property type="match status" value="2"/>
</dbReference>
<dbReference type="Pfam" id="PF16213">
    <property type="entry name" value="DCB"/>
    <property type="match status" value="1"/>
</dbReference>
<proteinExistence type="inferred from homology"/>
<evidence type="ECO:0000259" key="6">
    <source>
        <dbReference type="Pfam" id="PF09324"/>
    </source>
</evidence>
<evidence type="ECO:0000256" key="5">
    <source>
        <dbReference type="SAM" id="MobiDB-lite"/>
    </source>
</evidence>
<evidence type="ECO:0000313" key="11">
    <source>
        <dbReference type="Proteomes" id="UP000002358"/>
    </source>
</evidence>
<reference evidence="10" key="1">
    <citation type="submission" date="2021-01" db="UniProtKB">
        <authorList>
            <consortium name="EnsemblMetazoa"/>
        </authorList>
    </citation>
    <scope>IDENTIFICATION</scope>
</reference>
<evidence type="ECO:0000259" key="7">
    <source>
        <dbReference type="Pfam" id="PF12783"/>
    </source>
</evidence>
<dbReference type="GeneID" id="100120556"/>
<evidence type="ECO:0000313" key="10">
    <source>
        <dbReference type="EnsemblMetazoa" id="XP_001604189"/>
    </source>
</evidence>
<keyword evidence="11" id="KW-1185">Reference proteome</keyword>
<evidence type="ECO:0000256" key="4">
    <source>
        <dbReference type="ARBA" id="ARBA00022927"/>
    </source>
</evidence>
<feature type="region of interest" description="Disordered" evidence="5">
    <location>
        <begin position="614"/>
        <end position="643"/>
    </location>
</feature>
<dbReference type="KEGG" id="nvi:100120556"/>
<feature type="domain" description="Mon2 C-terminal" evidence="8">
    <location>
        <begin position="938"/>
        <end position="1178"/>
    </location>
</feature>
<evidence type="ECO:0000256" key="3">
    <source>
        <dbReference type="ARBA" id="ARBA00022448"/>
    </source>
</evidence>
<dbReference type="CTD" id="23041"/>
<dbReference type="GO" id="GO:0015031">
    <property type="term" value="P:protein transport"/>
    <property type="evidence" value="ECO:0007669"/>
    <property type="project" value="UniProtKB-KW"/>
</dbReference>
<dbReference type="OrthoDB" id="294853at2759"/>
<evidence type="ECO:0000256" key="1">
    <source>
        <dbReference type="ARBA" id="ARBA00008144"/>
    </source>
</evidence>
<feature type="domain" description="Mon2/Sec7/BIG1-like dimerisation and cyclophilin-binding" evidence="9">
    <location>
        <begin position="17"/>
        <end position="189"/>
    </location>
</feature>
<dbReference type="PANTHER" id="PTHR10663:SF333">
    <property type="entry name" value="PROTEIN MON2 HOMOLOG"/>
    <property type="match status" value="1"/>
</dbReference>
<keyword evidence="3" id="KW-0813">Transport</keyword>
<dbReference type="Pfam" id="PF12783">
    <property type="entry name" value="Sec7-like_HUS"/>
    <property type="match status" value="1"/>
</dbReference>
<dbReference type="PANTHER" id="PTHR10663">
    <property type="entry name" value="GUANYL-NUCLEOTIDE EXCHANGE FACTOR"/>
    <property type="match status" value="1"/>
</dbReference>
<organism evidence="10 11">
    <name type="scientific">Nasonia vitripennis</name>
    <name type="common">Parasitic wasp</name>
    <dbReference type="NCBI Taxonomy" id="7425"/>
    <lineage>
        <taxon>Eukaryota</taxon>
        <taxon>Metazoa</taxon>
        <taxon>Ecdysozoa</taxon>
        <taxon>Arthropoda</taxon>
        <taxon>Hexapoda</taxon>
        <taxon>Insecta</taxon>
        <taxon>Pterygota</taxon>
        <taxon>Neoptera</taxon>
        <taxon>Endopterygota</taxon>
        <taxon>Hymenoptera</taxon>
        <taxon>Apocrita</taxon>
        <taxon>Proctotrupomorpha</taxon>
        <taxon>Chalcidoidea</taxon>
        <taxon>Pteromalidae</taxon>
        <taxon>Pteromalinae</taxon>
        <taxon>Nasonia</taxon>
    </lineage>
</organism>
<feature type="domain" description="Mon2/Sec7/BIG1-like HUS" evidence="7">
    <location>
        <begin position="221"/>
        <end position="394"/>
    </location>
</feature>
<feature type="domain" description="Mon2/Sec7/BIG1-like HDS" evidence="6">
    <location>
        <begin position="858"/>
        <end position="934"/>
    </location>
</feature>
<accession>A0A7M7G5R5</accession>